<keyword evidence="2" id="KW-0472">Membrane</keyword>
<protein>
    <submittedName>
        <fullName evidence="3">Protein FLOURY 1</fullName>
    </submittedName>
</protein>
<feature type="coiled-coil region" evidence="1">
    <location>
        <begin position="227"/>
        <end position="300"/>
    </location>
</feature>
<accession>A0A3L6GAI5</accession>
<reference evidence="3 4" key="1">
    <citation type="journal article" date="2018" name="Nat. Genet.">
        <title>Extensive intraspecific gene order and gene structural variations between Mo17 and other maize genomes.</title>
        <authorList>
            <person name="Sun S."/>
            <person name="Zhou Y."/>
            <person name="Chen J."/>
            <person name="Shi J."/>
            <person name="Zhao H."/>
            <person name="Zhao H."/>
            <person name="Song W."/>
            <person name="Zhang M."/>
            <person name="Cui Y."/>
            <person name="Dong X."/>
            <person name="Liu H."/>
            <person name="Ma X."/>
            <person name="Jiao Y."/>
            <person name="Wang B."/>
            <person name="Wei X."/>
            <person name="Stein J.C."/>
            <person name="Glaubitz J.C."/>
            <person name="Lu F."/>
            <person name="Yu G."/>
            <person name="Liang C."/>
            <person name="Fengler K."/>
            <person name="Li B."/>
            <person name="Rafalski A."/>
            <person name="Schnable P.S."/>
            <person name="Ware D.H."/>
            <person name="Buckler E.S."/>
            <person name="Lai J."/>
        </authorList>
    </citation>
    <scope>NUCLEOTIDE SEQUENCE [LARGE SCALE GENOMIC DNA]</scope>
    <source>
        <strain evidence="4">cv. Missouri 17</strain>
        <tissue evidence="3">Seedling</tissue>
    </source>
</reference>
<keyword evidence="2" id="KW-0812">Transmembrane</keyword>
<gene>
    <name evidence="3" type="primary">FL1_1</name>
    <name evidence="3" type="ORF">Zm00014a_005265</name>
</gene>
<feature type="transmembrane region" description="Helical" evidence="2">
    <location>
        <begin position="179"/>
        <end position="200"/>
    </location>
</feature>
<dbReference type="EMBL" id="NCVQ01000002">
    <property type="protein sequence ID" value="PWZ45534.1"/>
    <property type="molecule type" value="Genomic_DNA"/>
</dbReference>
<evidence type="ECO:0000313" key="4">
    <source>
        <dbReference type="Proteomes" id="UP000251960"/>
    </source>
</evidence>
<evidence type="ECO:0000313" key="3">
    <source>
        <dbReference type="EMBL" id="PWZ45534.1"/>
    </source>
</evidence>
<dbReference type="AlphaFoldDB" id="A0A3L6GAI5"/>
<name>A0A3L6GAI5_MAIZE</name>
<evidence type="ECO:0000256" key="2">
    <source>
        <dbReference type="SAM" id="Phobius"/>
    </source>
</evidence>
<dbReference type="Proteomes" id="UP000251960">
    <property type="component" value="Chromosome 10"/>
</dbReference>
<dbReference type="ExpressionAtlas" id="A0A3L6GAI5">
    <property type="expression patterns" value="baseline and differential"/>
</dbReference>
<keyword evidence="1" id="KW-0175">Coiled coil</keyword>
<comment type="caution">
    <text evidence="3">The sequence shown here is derived from an EMBL/GenBank/DDBJ whole genome shotgun (WGS) entry which is preliminary data.</text>
</comment>
<sequence>MWRATFRIPREIFRPTQAPTGQRHCPSAEISKTPQQLRSSTALAFLFPSASPGYTPPVSPGTVVRRASARPRLRRCDQELARADLVLSAPSYEPRQPQISSSSFFCPNLVTMGRNKNGVSGAANFRVNGVSSAYVPGAVYFLVGSALVAMAALHASGLAEVGGEWASASRWAAQPVGSIGHRLLVAISLLFVAASIWRLAKRCAAVEGRTELPIVCAVCGLKIRALQDSEEDDIVGETNDVQKLKEELKYERQRTKDAREDLEKDRRAAEAAMNEVTTKNKILEGENGRLLMQVEHLKENMKMKRMGIIQILESRDHEFWNANLEAPVPV</sequence>
<feature type="transmembrane region" description="Helical" evidence="2">
    <location>
        <begin position="138"/>
        <end position="159"/>
    </location>
</feature>
<evidence type="ECO:0000256" key="1">
    <source>
        <dbReference type="SAM" id="Coils"/>
    </source>
</evidence>
<organism evidence="3 4">
    <name type="scientific">Zea mays</name>
    <name type="common">Maize</name>
    <dbReference type="NCBI Taxonomy" id="4577"/>
    <lineage>
        <taxon>Eukaryota</taxon>
        <taxon>Viridiplantae</taxon>
        <taxon>Streptophyta</taxon>
        <taxon>Embryophyta</taxon>
        <taxon>Tracheophyta</taxon>
        <taxon>Spermatophyta</taxon>
        <taxon>Magnoliopsida</taxon>
        <taxon>Liliopsida</taxon>
        <taxon>Poales</taxon>
        <taxon>Poaceae</taxon>
        <taxon>PACMAD clade</taxon>
        <taxon>Panicoideae</taxon>
        <taxon>Andropogonodae</taxon>
        <taxon>Andropogoneae</taxon>
        <taxon>Tripsacinae</taxon>
        <taxon>Zea</taxon>
    </lineage>
</organism>
<keyword evidence="2" id="KW-1133">Transmembrane helix</keyword>
<proteinExistence type="predicted"/>